<dbReference type="EMBL" id="UINC01180723">
    <property type="protein sequence ID" value="SVD90067.1"/>
    <property type="molecule type" value="Genomic_DNA"/>
</dbReference>
<name>A0A382Z3G1_9ZZZZ</name>
<gene>
    <name evidence="1" type="ORF">METZ01_LOCUS442921</name>
</gene>
<protein>
    <submittedName>
        <fullName evidence="1">Uncharacterized protein</fullName>
    </submittedName>
</protein>
<organism evidence="1">
    <name type="scientific">marine metagenome</name>
    <dbReference type="NCBI Taxonomy" id="408172"/>
    <lineage>
        <taxon>unclassified sequences</taxon>
        <taxon>metagenomes</taxon>
        <taxon>ecological metagenomes</taxon>
    </lineage>
</organism>
<evidence type="ECO:0000313" key="1">
    <source>
        <dbReference type="EMBL" id="SVD90067.1"/>
    </source>
</evidence>
<proteinExistence type="predicted"/>
<accession>A0A382Z3G1</accession>
<sequence length="174" mass="20472">MKKKNFIIVFLFFISFQSEALAYDCNFEKIKPGVTKKELEKINIFAYGPTTSDIFTKPLFVEEICNGDTEGLHNINVMLVFYKDKLIKVNYIHQIPEIPILFQIAKNDYKINFERNKASIEKKQSEFYSTTVNGNSYFYVLLKEGNRQEEYLEIVSDKDISKFEEFLLKIEEAQ</sequence>
<dbReference type="AlphaFoldDB" id="A0A382Z3G1"/>
<reference evidence="1" key="1">
    <citation type="submission" date="2018-05" db="EMBL/GenBank/DDBJ databases">
        <authorList>
            <person name="Lanie J.A."/>
            <person name="Ng W.-L."/>
            <person name="Kazmierczak K.M."/>
            <person name="Andrzejewski T.M."/>
            <person name="Davidsen T.M."/>
            <person name="Wayne K.J."/>
            <person name="Tettelin H."/>
            <person name="Glass J.I."/>
            <person name="Rusch D."/>
            <person name="Podicherti R."/>
            <person name="Tsui H.-C.T."/>
            <person name="Winkler M.E."/>
        </authorList>
    </citation>
    <scope>NUCLEOTIDE SEQUENCE</scope>
</reference>